<dbReference type="InterPro" id="IPR000182">
    <property type="entry name" value="GNAT_dom"/>
</dbReference>
<dbReference type="InterPro" id="IPR050832">
    <property type="entry name" value="Bact_Acetyltransf"/>
</dbReference>
<evidence type="ECO:0000256" key="2">
    <source>
        <dbReference type="ARBA" id="ARBA00023315"/>
    </source>
</evidence>
<dbReference type="OrthoDB" id="9805924at2"/>
<feature type="domain" description="N-acetyltransferase" evidence="3">
    <location>
        <begin position="11"/>
        <end position="172"/>
    </location>
</feature>
<proteinExistence type="predicted"/>
<dbReference type="Pfam" id="PF00583">
    <property type="entry name" value="Acetyltransf_1"/>
    <property type="match status" value="1"/>
</dbReference>
<keyword evidence="2" id="KW-0012">Acyltransferase</keyword>
<dbReference type="InterPro" id="IPR016181">
    <property type="entry name" value="Acyl_CoA_acyltransferase"/>
</dbReference>
<organism evidence="4 5">
    <name type="scientific">Phenylobacterium deserti</name>
    <dbReference type="NCBI Taxonomy" id="1914756"/>
    <lineage>
        <taxon>Bacteria</taxon>
        <taxon>Pseudomonadati</taxon>
        <taxon>Pseudomonadota</taxon>
        <taxon>Alphaproteobacteria</taxon>
        <taxon>Caulobacterales</taxon>
        <taxon>Caulobacteraceae</taxon>
        <taxon>Phenylobacterium</taxon>
    </lineage>
</organism>
<protein>
    <submittedName>
        <fullName evidence="4">GNAT family N-acetyltransferase</fullName>
    </submittedName>
</protein>
<evidence type="ECO:0000259" key="3">
    <source>
        <dbReference type="PROSITE" id="PS51186"/>
    </source>
</evidence>
<evidence type="ECO:0000313" key="4">
    <source>
        <dbReference type="EMBL" id="RAK52392.1"/>
    </source>
</evidence>
<dbReference type="SUPFAM" id="SSF55729">
    <property type="entry name" value="Acyl-CoA N-acyltransferases (Nat)"/>
    <property type="match status" value="1"/>
</dbReference>
<dbReference type="EMBL" id="QFYR01000003">
    <property type="protein sequence ID" value="RAK52392.1"/>
    <property type="molecule type" value="Genomic_DNA"/>
</dbReference>
<dbReference type="AlphaFoldDB" id="A0A328ACC0"/>
<dbReference type="RefSeq" id="WP_111515716.1">
    <property type="nucleotide sequence ID" value="NZ_QFYR01000003.1"/>
</dbReference>
<dbReference type="PROSITE" id="PS51186">
    <property type="entry name" value="GNAT"/>
    <property type="match status" value="1"/>
</dbReference>
<keyword evidence="1 4" id="KW-0808">Transferase</keyword>
<dbReference type="GO" id="GO:0016747">
    <property type="term" value="F:acyltransferase activity, transferring groups other than amino-acyl groups"/>
    <property type="evidence" value="ECO:0007669"/>
    <property type="project" value="InterPro"/>
</dbReference>
<keyword evidence="5" id="KW-1185">Reference proteome</keyword>
<sequence length="172" mass="19107">MPVTSPDDGDLLVRPARGGDTEALGRLGAALVELHHGFDAQRFLKRTPQTEQGYGAFLRSELTRSEVVMLVAERAGRVCGYVYAALEGVDYMALRGPAGVVYDLMVEPAQRRQGVGRRLLETAMRELVVRGAPRVVLSTAERNHEARRLFESLQFRQTMIEMTWEPPDPTPG</sequence>
<evidence type="ECO:0000256" key="1">
    <source>
        <dbReference type="ARBA" id="ARBA00022679"/>
    </source>
</evidence>
<accession>A0A328ACC0</accession>
<dbReference type="CDD" id="cd04301">
    <property type="entry name" value="NAT_SF"/>
    <property type="match status" value="1"/>
</dbReference>
<name>A0A328ACC0_9CAUL</name>
<gene>
    <name evidence="4" type="ORF">DJ018_14790</name>
</gene>
<dbReference type="Gene3D" id="3.40.630.30">
    <property type="match status" value="1"/>
</dbReference>
<evidence type="ECO:0000313" key="5">
    <source>
        <dbReference type="Proteomes" id="UP000249725"/>
    </source>
</evidence>
<reference evidence="5" key="1">
    <citation type="submission" date="2018-05" db="EMBL/GenBank/DDBJ databases">
        <authorList>
            <person name="Li X."/>
        </authorList>
    </citation>
    <scope>NUCLEOTIDE SEQUENCE [LARGE SCALE GENOMIC DNA]</scope>
    <source>
        <strain evidence="5">YIM 73061</strain>
    </source>
</reference>
<comment type="caution">
    <text evidence="4">The sequence shown here is derived from an EMBL/GenBank/DDBJ whole genome shotgun (WGS) entry which is preliminary data.</text>
</comment>
<dbReference type="Proteomes" id="UP000249725">
    <property type="component" value="Unassembled WGS sequence"/>
</dbReference>
<dbReference type="PANTHER" id="PTHR43877">
    <property type="entry name" value="AMINOALKYLPHOSPHONATE N-ACETYLTRANSFERASE-RELATED-RELATED"/>
    <property type="match status" value="1"/>
</dbReference>